<organism evidence="1 2">
    <name type="scientific">Portunus trituberculatus</name>
    <name type="common">Swimming crab</name>
    <name type="synonym">Neptunus trituberculatus</name>
    <dbReference type="NCBI Taxonomy" id="210409"/>
    <lineage>
        <taxon>Eukaryota</taxon>
        <taxon>Metazoa</taxon>
        <taxon>Ecdysozoa</taxon>
        <taxon>Arthropoda</taxon>
        <taxon>Crustacea</taxon>
        <taxon>Multicrustacea</taxon>
        <taxon>Malacostraca</taxon>
        <taxon>Eumalacostraca</taxon>
        <taxon>Eucarida</taxon>
        <taxon>Decapoda</taxon>
        <taxon>Pleocyemata</taxon>
        <taxon>Brachyura</taxon>
        <taxon>Eubrachyura</taxon>
        <taxon>Portunoidea</taxon>
        <taxon>Portunidae</taxon>
        <taxon>Portuninae</taxon>
        <taxon>Portunus</taxon>
    </lineage>
</organism>
<dbReference type="OrthoDB" id="6509413at2759"/>
<dbReference type="EMBL" id="VSRR010006844">
    <property type="protein sequence ID" value="MPC45684.1"/>
    <property type="molecule type" value="Genomic_DNA"/>
</dbReference>
<dbReference type="AlphaFoldDB" id="A0A5B7FMX2"/>
<reference evidence="1 2" key="1">
    <citation type="submission" date="2019-05" db="EMBL/GenBank/DDBJ databases">
        <title>Another draft genome of Portunus trituberculatus and its Hox gene families provides insights of decapod evolution.</title>
        <authorList>
            <person name="Jeong J.-H."/>
            <person name="Song I."/>
            <person name="Kim S."/>
            <person name="Choi T."/>
            <person name="Kim D."/>
            <person name="Ryu S."/>
            <person name="Kim W."/>
        </authorList>
    </citation>
    <scope>NUCLEOTIDE SEQUENCE [LARGE SCALE GENOMIC DNA]</scope>
    <source>
        <tissue evidence="1">Muscle</tissue>
    </source>
</reference>
<gene>
    <name evidence="1" type="ORF">E2C01_039390</name>
</gene>
<evidence type="ECO:0000313" key="2">
    <source>
        <dbReference type="Proteomes" id="UP000324222"/>
    </source>
</evidence>
<proteinExistence type="predicted"/>
<comment type="caution">
    <text evidence="1">The sequence shown here is derived from an EMBL/GenBank/DDBJ whole genome shotgun (WGS) entry which is preliminary data.</text>
</comment>
<name>A0A5B7FMX2_PORTR</name>
<keyword evidence="2" id="KW-1185">Reference proteome</keyword>
<protein>
    <submittedName>
        <fullName evidence="1">Uncharacterized protein</fullName>
    </submittedName>
</protein>
<evidence type="ECO:0000313" key="1">
    <source>
        <dbReference type="EMBL" id="MPC45684.1"/>
    </source>
</evidence>
<sequence length="117" mass="13420">MVCAALHNLCKERNLQLPDDEHEHEDQPVEANPVQPLQRDNLQNGVLEIILSTFISSMNSECRMPRQCTVCPVYLDTKHETVKHLDLFFLPFSSQQLSLPSPFVVHFSSTVQYFLGH</sequence>
<dbReference type="Proteomes" id="UP000324222">
    <property type="component" value="Unassembled WGS sequence"/>
</dbReference>
<accession>A0A5B7FMX2</accession>